<reference evidence="1" key="1">
    <citation type="journal article" date="2020" name="Nature">
        <title>Giant virus diversity and host interactions through global metagenomics.</title>
        <authorList>
            <person name="Schulz F."/>
            <person name="Roux S."/>
            <person name="Paez-Espino D."/>
            <person name="Jungbluth S."/>
            <person name="Walsh D.A."/>
            <person name="Denef V.J."/>
            <person name="McMahon K.D."/>
            <person name="Konstantinidis K.T."/>
            <person name="Eloe-Fadrosh E.A."/>
            <person name="Kyrpides N.C."/>
            <person name="Woyke T."/>
        </authorList>
    </citation>
    <scope>NUCLEOTIDE SEQUENCE</scope>
    <source>
        <strain evidence="1">GVMAG-M-3300023184-186</strain>
    </source>
</reference>
<accession>A0A6C0I1F4</accession>
<evidence type="ECO:0000313" key="1">
    <source>
        <dbReference type="EMBL" id="QHT86599.1"/>
    </source>
</evidence>
<dbReference type="AlphaFoldDB" id="A0A6C0I1F4"/>
<name>A0A6C0I1F4_9ZZZZ</name>
<sequence>MKALLDRPKCILRMDDGTYSEISTLLITEFGESRARYYLNGLMGIGPDVDNPELAIKPEYVANAIILLMHFRKAETYSEIYNMALFDFTKFIVAHFSSSDPLNGAISEEMRLALDEILYYISRLPSEEPSQRVNKANTHFMEFLSRVKAIIPKGLLPKNKTTFTSVPYWVLPKFIQWLEDFLCTEGNLPKAIRDEFEIAKGVMLELLEFYTILSKYYACLDFMYGHLDRPIDEFSHNNIKNVSDKALDLLQDIRDFKAAKNITGSGHSRGAAQDGALVKPLNSKYLEANQRLGENFSECFQHENIANIIGSNFILRLLLAGIDLGKDIYTIIADLYAALDRSRHNVVYSERAGLALAEEFGEDPQERQEKIERYKLGLWCELMLKLLELLHGHKTGPILILGSEVYTTIEHMVDHLRIFNLSELSGVYLTRSAGMHKNFLLSGYCVRMSTLDNSSMDDANHKNLRNPEGIKLIEWIRGSVSKFLESISSFKEIFHRYSLKSIVLNYMMSQHSICCTNSSESAATTIADAATTTIADATSGDTSLHCGKIVLQVSNFPEVFNSDLLLNAMDTLSIPGVTDTLDDVLPERANGCISKKLASLLCILIHILKKRNYDGGDADILLLEYLLRLLCNIVLYNKQAKWHNELEDECSKELEDKKVGFLAKIFRQIAKERSACDGFFAGKFTVKEVLSMDNIMIIKSDR</sequence>
<organism evidence="1">
    <name type="scientific">viral metagenome</name>
    <dbReference type="NCBI Taxonomy" id="1070528"/>
    <lineage>
        <taxon>unclassified sequences</taxon>
        <taxon>metagenomes</taxon>
        <taxon>organismal metagenomes</taxon>
    </lineage>
</organism>
<proteinExistence type="predicted"/>
<dbReference type="EMBL" id="MN740073">
    <property type="protein sequence ID" value="QHT86599.1"/>
    <property type="molecule type" value="Genomic_DNA"/>
</dbReference>
<protein>
    <submittedName>
        <fullName evidence="1">Uncharacterized protein</fullName>
    </submittedName>
</protein>